<keyword evidence="2" id="KW-1185">Reference proteome</keyword>
<sequence length="136" mass="15411">MTLSYETNGMYGANASTIAPIMWRRSCVSSCSDGTNTYRITTWQIISTTSSRNRHMLYSSCTPSMKPITAQKWMNASRSSRLSYRMPSRCGRTSGKPMKPNVVSAISGWLMKPRLRFLALFEALRCMRRTCESTGR</sequence>
<dbReference type="EnsemblMetazoa" id="AMEC000781-RA">
    <property type="protein sequence ID" value="AMEC000781-PA"/>
    <property type="gene ID" value="AMEC000781"/>
</dbReference>
<reference evidence="2" key="1">
    <citation type="submission" date="2014-01" db="EMBL/GenBank/DDBJ databases">
        <title>The Genome Sequence of Anopheles melas CM1001059_A (V2).</title>
        <authorList>
            <consortium name="The Broad Institute Genomics Platform"/>
            <person name="Neafsey D.E."/>
            <person name="Besansky N."/>
            <person name="Howell P."/>
            <person name="Walton C."/>
            <person name="Young S.K."/>
            <person name="Zeng Q."/>
            <person name="Gargeya S."/>
            <person name="Fitzgerald M."/>
            <person name="Haas B."/>
            <person name="Abouelleil A."/>
            <person name="Allen A.W."/>
            <person name="Alvarado L."/>
            <person name="Arachchi H.M."/>
            <person name="Berlin A.M."/>
            <person name="Chapman S.B."/>
            <person name="Gainer-Dewar J."/>
            <person name="Goldberg J."/>
            <person name="Griggs A."/>
            <person name="Gujja S."/>
            <person name="Hansen M."/>
            <person name="Howarth C."/>
            <person name="Imamovic A."/>
            <person name="Ireland A."/>
            <person name="Larimer J."/>
            <person name="McCowan C."/>
            <person name="Murphy C."/>
            <person name="Pearson M."/>
            <person name="Poon T.W."/>
            <person name="Priest M."/>
            <person name="Roberts A."/>
            <person name="Saif S."/>
            <person name="Shea T."/>
            <person name="Sisk P."/>
            <person name="Sykes S."/>
            <person name="Wortman J."/>
            <person name="Nusbaum C."/>
            <person name="Birren B."/>
        </authorList>
    </citation>
    <scope>NUCLEOTIDE SEQUENCE [LARGE SCALE GENOMIC DNA]</scope>
    <source>
        <strain evidence="2">CM1001059</strain>
    </source>
</reference>
<evidence type="ECO:0000313" key="2">
    <source>
        <dbReference type="Proteomes" id="UP000075902"/>
    </source>
</evidence>
<accession>A0A182TEA8</accession>
<dbReference type="AlphaFoldDB" id="A0A182TEA8"/>
<dbReference type="Proteomes" id="UP000075902">
    <property type="component" value="Unassembled WGS sequence"/>
</dbReference>
<evidence type="ECO:0000313" key="1">
    <source>
        <dbReference type="EnsemblMetazoa" id="AMEC000781-PA"/>
    </source>
</evidence>
<reference evidence="1" key="2">
    <citation type="submission" date="2020-05" db="UniProtKB">
        <authorList>
            <consortium name="EnsemblMetazoa"/>
        </authorList>
    </citation>
    <scope>IDENTIFICATION</scope>
    <source>
        <strain evidence="1">CM1001059</strain>
    </source>
</reference>
<dbReference type="VEuPathDB" id="VectorBase:AMEC000781"/>
<name>A0A182TEA8_9DIPT</name>
<organism evidence="1 2">
    <name type="scientific">Anopheles melas</name>
    <dbReference type="NCBI Taxonomy" id="34690"/>
    <lineage>
        <taxon>Eukaryota</taxon>
        <taxon>Metazoa</taxon>
        <taxon>Ecdysozoa</taxon>
        <taxon>Arthropoda</taxon>
        <taxon>Hexapoda</taxon>
        <taxon>Insecta</taxon>
        <taxon>Pterygota</taxon>
        <taxon>Neoptera</taxon>
        <taxon>Endopterygota</taxon>
        <taxon>Diptera</taxon>
        <taxon>Nematocera</taxon>
        <taxon>Culicoidea</taxon>
        <taxon>Culicidae</taxon>
        <taxon>Anophelinae</taxon>
        <taxon>Anopheles</taxon>
    </lineage>
</organism>
<protein>
    <submittedName>
        <fullName evidence="1">Uncharacterized protein</fullName>
    </submittedName>
</protein>
<proteinExistence type="predicted"/>